<keyword evidence="2" id="KW-1185">Reference proteome</keyword>
<accession>D3VGZ7</accession>
<reference evidence="1 2" key="1">
    <citation type="journal article" date="2011" name="PLoS ONE">
        <title>The entomopathogenic bacterial endosymbionts xenorhabdus and photorhabdus: convergent lifestyles from divergent genomes.</title>
        <authorList>
            <person name="Chaston J.M."/>
            <person name="Suen G."/>
            <person name="Tucker S.L."/>
            <person name="Andersen A.W."/>
            <person name="Bhasin A."/>
            <person name="Bode E."/>
            <person name="Bode H.B."/>
            <person name="Brachmann A.O."/>
            <person name="Cowles C.E."/>
            <person name="Cowles K.N."/>
            <person name="Darby C."/>
            <person name="de Leon L."/>
            <person name="Drace K."/>
            <person name="Du Z."/>
            <person name="Givaudan A."/>
            <person name="Herbert Tran E.E."/>
            <person name="Jewell K.A."/>
            <person name="Knack J.J."/>
            <person name="Krasomil-Osterfeld K.C."/>
            <person name="Kukor R."/>
            <person name="Lanois A."/>
            <person name="Latreille P."/>
            <person name="Leimgruber N.K."/>
            <person name="Lipke C.M."/>
            <person name="Liu R."/>
            <person name="Lu X."/>
            <person name="Martens E.C."/>
            <person name="Marri P.R."/>
            <person name="Medigue C."/>
            <person name="Menard M.L."/>
            <person name="Miller N.M."/>
            <person name="Morales-Soto N."/>
            <person name="Norton S."/>
            <person name="Ogier J.C."/>
            <person name="Orchard S.S."/>
            <person name="Park D."/>
            <person name="Park Y."/>
            <person name="Qurollo B.A."/>
            <person name="Sugar D.R."/>
            <person name="Richards G.R."/>
            <person name="Rouy Z."/>
            <person name="Slominski B."/>
            <person name="Slominski K."/>
            <person name="Snyder H."/>
            <person name="Tjaden B.C."/>
            <person name="van der Hoeven R."/>
            <person name="Welch R.D."/>
            <person name="Wheeler C."/>
            <person name="Xiang B."/>
            <person name="Barbazuk B."/>
            <person name="Gaudriault S."/>
            <person name="Goodner B."/>
            <person name="Slater S.C."/>
            <person name="Forst S."/>
            <person name="Goldman B.S."/>
            <person name="Goodrich-Blair H."/>
        </authorList>
    </citation>
    <scope>NUCLEOTIDE SEQUENCE [LARGE SCALE GENOMIC DNA]</scope>
    <source>
        <strain evidence="2">ATCC 19061 / DSM 3370 / CCUG 14189 / LMG 1036 / NCIMB 9965 / AN6</strain>
    </source>
</reference>
<dbReference type="STRING" id="406817.XNC1_0194"/>
<dbReference type="EMBL" id="FN667742">
    <property type="protein sequence ID" value="CBJ88282.1"/>
    <property type="molecule type" value="Genomic_DNA"/>
</dbReference>
<gene>
    <name evidence="1" type="ordered locus">XNC1_0194</name>
</gene>
<dbReference type="AlphaFoldDB" id="D3VGZ7"/>
<evidence type="ECO:0000313" key="1">
    <source>
        <dbReference type="EMBL" id="CBJ88282.1"/>
    </source>
</evidence>
<evidence type="ECO:0000313" key="2">
    <source>
        <dbReference type="Proteomes" id="UP000008075"/>
    </source>
</evidence>
<dbReference type="HOGENOM" id="CLU_2775065_0_0_6"/>
<dbReference type="KEGG" id="xne:XNC1_0194"/>
<protein>
    <submittedName>
        <fullName evidence="1">Uncharacterized protein</fullName>
    </submittedName>
</protein>
<dbReference type="Proteomes" id="UP000008075">
    <property type="component" value="Chromosome"/>
</dbReference>
<sequence>MSMLKRPQLTLSLGGLLFYFVNGFRFVINASNAMLTIGGLMITLKVSYPQHQSMLPTNLRGAIHGAPAI</sequence>
<proteinExistence type="predicted"/>
<organism evidence="1 2">
    <name type="scientific">Xenorhabdus nematophila (strain ATCC 19061 / DSM 3370 / CCUG 14189 / LMG 1036 / NCIMB 9965 / AN6)</name>
    <dbReference type="NCBI Taxonomy" id="406817"/>
    <lineage>
        <taxon>Bacteria</taxon>
        <taxon>Pseudomonadati</taxon>
        <taxon>Pseudomonadota</taxon>
        <taxon>Gammaproteobacteria</taxon>
        <taxon>Enterobacterales</taxon>
        <taxon>Morganellaceae</taxon>
        <taxon>Xenorhabdus</taxon>
    </lineage>
</organism>
<name>D3VGZ7_XENNA</name>